<evidence type="ECO:0000256" key="1">
    <source>
        <dbReference type="ARBA" id="ARBA00023186"/>
    </source>
</evidence>
<dbReference type="InterPro" id="IPR039773">
    <property type="entry name" value="BAG_chaperone_regulator"/>
</dbReference>
<sequence>MSWSSRFNPFGGRLSPLSPFGRSGAAPEVNDNHFSYITNEDIARSAPEKRNEGENDKLVLKHRKVHYPTFFPSEAIDRGELTIGDIRNAAARKLDGVDPRKVKLFYKGRNLKEDSKLARDAGFRSGNESEILCVIGEIGESASQNGDSEDESGDDEQVSTGIEQPTKKKRNRRGGKKAKDAKAEYLPMHSSHTIPAPRPTMSAPSTVTNTPLTPMAKLQAIEAKLEAFRDQANEFWATSRGMEKLKREQMQKGIGETIMREVLLKLDGVEIESEDPEEKERARAKRKELVREVQGLLARLDERID</sequence>
<dbReference type="InterPro" id="IPR036533">
    <property type="entry name" value="BAG_dom_sf"/>
</dbReference>
<dbReference type="SUPFAM" id="SSF63491">
    <property type="entry name" value="BAG domain"/>
    <property type="match status" value="1"/>
</dbReference>
<keyword evidence="5" id="KW-1185">Reference proteome</keyword>
<proteinExistence type="predicted"/>
<dbReference type="GO" id="GO:0005829">
    <property type="term" value="C:cytosol"/>
    <property type="evidence" value="ECO:0007669"/>
    <property type="project" value="TreeGrafter"/>
</dbReference>
<evidence type="ECO:0000313" key="4">
    <source>
        <dbReference type="EMBL" id="KAF2837785.1"/>
    </source>
</evidence>
<feature type="compositionally biased region" description="Polar residues" evidence="2">
    <location>
        <begin position="202"/>
        <end position="211"/>
    </location>
</feature>
<reference evidence="4" key="1">
    <citation type="journal article" date="2020" name="Stud. Mycol.">
        <title>101 Dothideomycetes genomes: a test case for predicting lifestyles and emergence of pathogens.</title>
        <authorList>
            <person name="Haridas S."/>
            <person name="Albert R."/>
            <person name="Binder M."/>
            <person name="Bloem J."/>
            <person name="Labutti K."/>
            <person name="Salamov A."/>
            <person name="Andreopoulos B."/>
            <person name="Baker S."/>
            <person name="Barry K."/>
            <person name="Bills G."/>
            <person name="Bluhm B."/>
            <person name="Cannon C."/>
            <person name="Castanera R."/>
            <person name="Culley D."/>
            <person name="Daum C."/>
            <person name="Ezra D."/>
            <person name="Gonzalez J."/>
            <person name="Henrissat B."/>
            <person name="Kuo A."/>
            <person name="Liang C."/>
            <person name="Lipzen A."/>
            <person name="Lutzoni F."/>
            <person name="Magnuson J."/>
            <person name="Mondo S."/>
            <person name="Nolan M."/>
            <person name="Ohm R."/>
            <person name="Pangilinan J."/>
            <person name="Park H.-J."/>
            <person name="Ramirez L."/>
            <person name="Alfaro M."/>
            <person name="Sun H."/>
            <person name="Tritt A."/>
            <person name="Yoshinaga Y."/>
            <person name="Zwiers L.-H."/>
            <person name="Turgeon B."/>
            <person name="Goodwin S."/>
            <person name="Spatafora J."/>
            <person name="Crous P."/>
            <person name="Grigoriev I."/>
        </authorList>
    </citation>
    <scope>NUCLEOTIDE SEQUENCE</scope>
    <source>
        <strain evidence="4">CBS 101060</strain>
    </source>
</reference>
<keyword evidence="1" id="KW-0143">Chaperone</keyword>
<feature type="region of interest" description="Disordered" evidence="2">
    <location>
        <begin position="1"/>
        <end position="30"/>
    </location>
</feature>
<dbReference type="Gene3D" id="3.10.20.90">
    <property type="entry name" value="Phosphatidylinositol 3-kinase Catalytic Subunit, Chain A, domain 1"/>
    <property type="match status" value="1"/>
</dbReference>
<dbReference type="GO" id="GO:0016020">
    <property type="term" value="C:membrane"/>
    <property type="evidence" value="ECO:0007669"/>
    <property type="project" value="TreeGrafter"/>
</dbReference>
<feature type="region of interest" description="Disordered" evidence="2">
    <location>
        <begin position="141"/>
        <end position="211"/>
    </location>
</feature>
<dbReference type="GO" id="GO:0051087">
    <property type="term" value="F:protein-folding chaperone binding"/>
    <property type="evidence" value="ECO:0007669"/>
    <property type="project" value="InterPro"/>
</dbReference>
<comment type="caution">
    <text evidence="4">The sequence shown here is derived from an EMBL/GenBank/DDBJ whole genome shotgun (WGS) entry which is preliminary data.</text>
</comment>
<dbReference type="Pfam" id="PF02179">
    <property type="entry name" value="BAG"/>
    <property type="match status" value="1"/>
</dbReference>
<feature type="domain" description="BAG" evidence="3">
    <location>
        <begin position="263"/>
        <end position="304"/>
    </location>
</feature>
<dbReference type="PANTHER" id="PTHR12329">
    <property type="entry name" value="BCL2-ASSOCIATED ATHANOGENE"/>
    <property type="match status" value="1"/>
</dbReference>
<organism evidence="4 5">
    <name type="scientific">Patellaria atrata CBS 101060</name>
    <dbReference type="NCBI Taxonomy" id="1346257"/>
    <lineage>
        <taxon>Eukaryota</taxon>
        <taxon>Fungi</taxon>
        <taxon>Dikarya</taxon>
        <taxon>Ascomycota</taxon>
        <taxon>Pezizomycotina</taxon>
        <taxon>Dothideomycetes</taxon>
        <taxon>Dothideomycetes incertae sedis</taxon>
        <taxon>Patellariales</taxon>
        <taxon>Patellariaceae</taxon>
        <taxon>Patellaria</taxon>
    </lineage>
</organism>
<dbReference type="GO" id="GO:0000774">
    <property type="term" value="F:adenyl-nucleotide exchange factor activity"/>
    <property type="evidence" value="ECO:0007669"/>
    <property type="project" value="TreeGrafter"/>
</dbReference>
<dbReference type="Proteomes" id="UP000799429">
    <property type="component" value="Unassembled WGS sequence"/>
</dbReference>
<dbReference type="PANTHER" id="PTHR12329:SF16">
    <property type="entry name" value="BAG FAMILY MOLECULAR CHAPERONE REGULATOR 1"/>
    <property type="match status" value="1"/>
</dbReference>
<gene>
    <name evidence="4" type="ORF">M501DRAFT_936833</name>
</gene>
<feature type="compositionally biased region" description="Acidic residues" evidence="2">
    <location>
        <begin position="147"/>
        <end position="157"/>
    </location>
</feature>
<dbReference type="GO" id="GO:0005634">
    <property type="term" value="C:nucleus"/>
    <property type="evidence" value="ECO:0007669"/>
    <property type="project" value="TreeGrafter"/>
</dbReference>
<evidence type="ECO:0000256" key="2">
    <source>
        <dbReference type="SAM" id="MobiDB-lite"/>
    </source>
</evidence>
<dbReference type="GO" id="GO:0050821">
    <property type="term" value="P:protein stabilization"/>
    <property type="evidence" value="ECO:0007669"/>
    <property type="project" value="TreeGrafter"/>
</dbReference>
<protein>
    <recommendedName>
        <fullName evidence="3">BAG domain-containing protein</fullName>
    </recommendedName>
</protein>
<dbReference type="Gene3D" id="1.20.58.120">
    <property type="entry name" value="BAG domain"/>
    <property type="match status" value="1"/>
</dbReference>
<name>A0A9P4S9Q7_9PEZI</name>
<evidence type="ECO:0000259" key="3">
    <source>
        <dbReference type="PROSITE" id="PS51035"/>
    </source>
</evidence>
<dbReference type="InterPro" id="IPR029071">
    <property type="entry name" value="Ubiquitin-like_domsf"/>
</dbReference>
<dbReference type="PROSITE" id="PS51035">
    <property type="entry name" value="BAG"/>
    <property type="match status" value="1"/>
</dbReference>
<feature type="compositionally biased region" description="Basic residues" evidence="2">
    <location>
        <begin position="167"/>
        <end position="176"/>
    </location>
</feature>
<evidence type="ECO:0000313" key="5">
    <source>
        <dbReference type="Proteomes" id="UP000799429"/>
    </source>
</evidence>
<dbReference type="InterPro" id="IPR003103">
    <property type="entry name" value="BAG_domain"/>
</dbReference>
<dbReference type="SUPFAM" id="SSF54236">
    <property type="entry name" value="Ubiquitin-like"/>
    <property type="match status" value="1"/>
</dbReference>
<dbReference type="AlphaFoldDB" id="A0A9P4S9Q7"/>
<accession>A0A9P4S9Q7</accession>
<dbReference type="OrthoDB" id="417450at2759"/>
<dbReference type="EMBL" id="MU006098">
    <property type="protein sequence ID" value="KAF2837785.1"/>
    <property type="molecule type" value="Genomic_DNA"/>
</dbReference>